<evidence type="ECO:0000256" key="2">
    <source>
        <dbReference type="PROSITE-ProRule" id="PRU00335"/>
    </source>
</evidence>
<name>A0ABN3UCI8_9ACTN</name>
<dbReference type="InterPro" id="IPR001647">
    <property type="entry name" value="HTH_TetR"/>
</dbReference>
<accession>A0ABN3UCI8</accession>
<dbReference type="PROSITE" id="PS50977">
    <property type="entry name" value="HTH_TETR_2"/>
    <property type="match status" value="1"/>
</dbReference>
<dbReference type="InterPro" id="IPR040611">
    <property type="entry name" value="AlkX_C"/>
</dbReference>
<dbReference type="InterPro" id="IPR050109">
    <property type="entry name" value="HTH-type_TetR-like_transc_reg"/>
</dbReference>
<keyword evidence="5" id="KW-1185">Reference proteome</keyword>
<dbReference type="PANTHER" id="PTHR30055">
    <property type="entry name" value="HTH-TYPE TRANSCRIPTIONAL REGULATOR RUTR"/>
    <property type="match status" value="1"/>
</dbReference>
<evidence type="ECO:0000313" key="4">
    <source>
        <dbReference type="EMBL" id="GAA2730141.1"/>
    </source>
</evidence>
<dbReference type="InterPro" id="IPR009057">
    <property type="entry name" value="Homeodomain-like_sf"/>
</dbReference>
<dbReference type="Gene3D" id="1.10.357.10">
    <property type="entry name" value="Tetracycline Repressor, domain 2"/>
    <property type="match status" value="1"/>
</dbReference>
<dbReference type="Proteomes" id="UP001501842">
    <property type="component" value="Unassembled WGS sequence"/>
</dbReference>
<protein>
    <submittedName>
        <fullName evidence="4">TetR family transcriptional regulator</fullName>
    </submittedName>
</protein>
<dbReference type="RefSeq" id="WP_344452311.1">
    <property type="nucleotide sequence ID" value="NZ_BAAATZ010000017.1"/>
</dbReference>
<proteinExistence type="predicted"/>
<keyword evidence="1 2" id="KW-0238">DNA-binding</keyword>
<dbReference type="Pfam" id="PF18556">
    <property type="entry name" value="TetR_C_35"/>
    <property type="match status" value="1"/>
</dbReference>
<dbReference type="EMBL" id="BAAATZ010000017">
    <property type="protein sequence ID" value="GAA2730141.1"/>
    <property type="molecule type" value="Genomic_DNA"/>
</dbReference>
<evidence type="ECO:0000256" key="1">
    <source>
        <dbReference type="ARBA" id="ARBA00023125"/>
    </source>
</evidence>
<feature type="DNA-binding region" description="H-T-H motif" evidence="2">
    <location>
        <begin position="33"/>
        <end position="52"/>
    </location>
</feature>
<evidence type="ECO:0000313" key="5">
    <source>
        <dbReference type="Proteomes" id="UP001501842"/>
    </source>
</evidence>
<reference evidence="4 5" key="1">
    <citation type="journal article" date="2019" name="Int. J. Syst. Evol. Microbiol.">
        <title>The Global Catalogue of Microorganisms (GCM) 10K type strain sequencing project: providing services to taxonomists for standard genome sequencing and annotation.</title>
        <authorList>
            <consortium name="The Broad Institute Genomics Platform"/>
            <consortium name="The Broad Institute Genome Sequencing Center for Infectious Disease"/>
            <person name="Wu L."/>
            <person name="Ma J."/>
        </authorList>
    </citation>
    <scope>NUCLEOTIDE SEQUENCE [LARGE SCALE GENOMIC DNA]</scope>
    <source>
        <strain evidence="4 5">JCM 8201</strain>
    </source>
</reference>
<dbReference type="PANTHER" id="PTHR30055:SF146">
    <property type="entry name" value="HTH-TYPE TRANSCRIPTIONAL DUAL REGULATOR CECR"/>
    <property type="match status" value="1"/>
</dbReference>
<dbReference type="SUPFAM" id="SSF46689">
    <property type="entry name" value="Homeodomain-like"/>
    <property type="match status" value="1"/>
</dbReference>
<organism evidence="4 5">
    <name type="scientific">Actinocorallia aurantiaca</name>
    <dbReference type="NCBI Taxonomy" id="46204"/>
    <lineage>
        <taxon>Bacteria</taxon>
        <taxon>Bacillati</taxon>
        <taxon>Actinomycetota</taxon>
        <taxon>Actinomycetes</taxon>
        <taxon>Streptosporangiales</taxon>
        <taxon>Thermomonosporaceae</taxon>
        <taxon>Actinocorallia</taxon>
    </lineage>
</organism>
<feature type="domain" description="HTH tetR-type" evidence="3">
    <location>
        <begin position="10"/>
        <end position="70"/>
    </location>
</feature>
<evidence type="ECO:0000259" key="3">
    <source>
        <dbReference type="PROSITE" id="PS50977"/>
    </source>
</evidence>
<gene>
    <name evidence="4" type="ORF">GCM10010439_42410</name>
</gene>
<comment type="caution">
    <text evidence="4">The sequence shown here is derived from an EMBL/GenBank/DDBJ whole genome shotgun (WGS) entry which is preliminary data.</text>
</comment>
<sequence>MTGYRESVRSLLKERLLDAAYERVTADGWDRLRMAHIAATAGVSRQTVYTEYGSKDAIGQALVMREVERFLAGIGEQLDAHREDPREAVRAAVRFTLASAADNPLLKSILTSSRGGEDDLLAHLTTRSEPLLETAGTMLGDYAARAWPFIAPDACDLAVETVVRLTVSHIVQPSAPPDVTADRVSLVLARIALLPEEDGARKDGGPET</sequence>
<dbReference type="Pfam" id="PF00440">
    <property type="entry name" value="TetR_N"/>
    <property type="match status" value="1"/>
</dbReference>